<evidence type="ECO:0000256" key="1">
    <source>
        <dbReference type="SAM" id="Coils"/>
    </source>
</evidence>
<keyword evidence="1" id="KW-0175">Coiled coil</keyword>
<reference evidence="2" key="1">
    <citation type="submission" date="2022-06" db="EMBL/GenBank/DDBJ databases">
        <title>Alkalicoccobacillus porphyridii sp. nov., isolated from a marine red alga, Porphyridium purpureum and reclassification of Shouchella plakortidis and Shouchella gibsonii as Alkalicoccobacillus plakortidis comb. nov. and Alkalicoccobacillus gibsonii comb. nov.</title>
        <authorList>
            <person name="Kim K.H."/>
            <person name="Lee J.K."/>
            <person name="Han D.M."/>
            <person name="Baek J.H."/>
            <person name="Jeon C.O."/>
        </authorList>
    </citation>
    <scope>NUCLEOTIDE SEQUENCE</scope>
    <source>
        <strain evidence="2">DSM 19153</strain>
    </source>
</reference>
<evidence type="ECO:0000313" key="3">
    <source>
        <dbReference type="Proteomes" id="UP001203665"/>
    </source>
</evidence>
<name>A0ABT0XLD1_9BACI</name>
<proteinExistence type="predicted"/>
<dbReference type="Proteomes" id="UP001203665">
    <property type="component" value="Unassembled WGS sequence"/>
</dbReference>
<comment type="caution">
    <text evidence="2">The sequence shown here is derived from an EMBL/GenBank/DDBJ whole genome shotgun (WGS) entry which is preliminary data.</text>
</comment>
<keyword evidence="3" id="KW-1185">Reference proteome</keyword>
<accession>A0ABT0XLD1</accession>
<gene>
    <name evidence="2" type="ORF">NDM98_15430</name>
</gene>
<protein>
    <submittedName>
        <fullName evidence="2">Uncharacterized protein</fullName>
    </submittedName>
</protein>
<evidence type="ECO:0000313" key="2">
    <source>
        <dbReference type="EMBL" id="MCM2676718.1"/>
    </source>
</evidence>
<organism evidence="2 3">
    <name type="scientific">Alkalicoccobacillus plakortidis</name>
    <dbReference type="NCBI Taxonomy" id="444060"/>
    <lineage>
        <taxon>Bacteria</taxon>
        <taxon>Bacillati</taxon>
        <taxon>Bacillota</taxon>
        <taxon>Bacilli</taxon>
        <taxon>Bacillales</taxon>
        <taxon>Bacillaceae</taxon>
        <taxon>Alkalicoccobacillus</taxon>
    </lineage>
</organism>
<sequence length="72" mass="8372">MDTMVLVTLAVGVTVIFFLLSNSSRHRKTNEQNEMMVKEAQKNRQKQVELLEELLLKQNELAEEIKKLKSKV</sequence>
<feature type="coiled-coil region" evidence="1">
    <location>
        <begin position="37"/>
        <end position="71"/>
    </location>
</feature>
<dbReference type="EMBL" id="JAMQJY010000002">
    <property type="protein sequence ID" value="MCM2676718.1"/>
    <property type="molecule type" value="Genomic_DNA"/>
</dbReference>
<dbReference type="RefSeq" id="WP_251609681.1">
    <property type="nucleotide sequence ID" value="NZ_JAMQJY010000002.1"/>
</dbReference>